<organism evidence="2 3">
    <name type="scientific">Naja naja</name>
    <name type="common">Indian cobra</name>
    <dbReference type="NCBI Taxonomy" id="35670"/>
    <lineage>
        <taxon>Eukaryota</taxon>
        <taxon>Metazoa</taxon>
        <taxon>Chordata</taxon>
        <taxon>Craniata</taxon>
        <taxon>Vertebrata</taxon>
        <taxon>Euteleostomi</taxon>
        <taxon>Lepidosauria</taxon>
        <taxon>Squamata</taxon>
        <taxon>Bifurcata</taxon>
        <taxon>Unidentata</taxon>
        <taxon>Episquamata</taxon>
        <taxon>Toxicofera</taxon>
        <taxon>Serpentes</taxon>
        <taxon>Colubroidea</taxon>
        <taxon>Elapidae</taxon>
        <taxon>Elapinae</taxon>
        <taxon>Naja</taxon>
    </lineage>
</organism>
<proteinExistence type="predicted"/>
<dbReference type="Proteomes" id="UP000694559">
    <property type="component" value="Unplaced"/>
</dbReference>
<reference evidence="2" key="2">
    <citation type="submission" date="2025-09" db="UniProtKB">
        <authorList>
            <consortium name="Ensembl"/>
        </authorList>
    </citation>
    <scope>IDENTIFICATION</scope>
</reference>
<protein>
    <submittedName>
        <fullName evidence="2">Uncharacterized protein</fullName>
    </submittedName>
</protein>
<keyword evidence="3" id="KW-1185">Reference proteome</keyword>
<evidence type="ECO:0000313" key="2">
    <source>
        <dbReference type="Ensembl" id="ENSNNAP00000013817.1"/>
    </source>
</evidence>
<evidence type="ECO:0000256" key="1">
    <source>
        <dbReference type="SAM" id="MobiDB-lite"/>
    </source>
</evidence>
<sequence length="127" mass="13481">MGLFAAGSWQGRAGLGGRRDSGGATIPRVVGVGGRRRGIGLLDGSAQAYGPWRFQAELGPFPSSLTHSSVEDLAAWQRAASEALDRVVPIVPSLRRWISDGSLVYRGAPGEAPSEGLESRWRATRSH</sequence>
<accession>A0A8C7DYP7</accession>
<dbReference type="Ensembl" id="ENSNNAT00000014473.1">
    <property type="protein sequence ID" value="ENSNNAP00000013817.1"/>
    <property type="gene ID" value="ENSNNAG00000009327.1"/>
</dbReference>
<evidence type="ECO:0000313" key="3">
    <source>
        <dbReference type="Proteomes" id="UP000694559"/>
    </source>
</evidence>
<dbReference type="AlphaFoldDB" id="A0A8C7DYP7"/>
<feature type="region of interest" description="Disordered" evidence="1">
    <location>
        <begin position="108"/>
        <end position="127"/>
    </location>
</feature>
<reference evidence="2" key="1">
    <citation type="submission" date="2025-08" db="UniProtKB">
        <authorList>
            <consortium name="Ensembl"/>
        </authorList>
    </citation>
    <scope>IDENTIFICATION</scope>
</reference>
<name>A0A8C7DYP7_NAJNA</name>